<proteinExistence type="inferred from homology"/>
<dbReference type="RefSeq" id="XP_001646604.1">
    <property type="nucleotide sequence ID" value="XM_001646554.1"/>
</dbReference>
<dbReference type="PhylomeDB" id="A7TFY9"/>
<dbReference type="GO" id="GO:0008270">
    <property type="term" value="F:zinc ion binding"/>
    <property type="evidence" value="ECO:0007669"/>
    <property type="project" value="TreeGrafter"/>
</dbReference>
<dbReference type="eggNOG" id="KOG1296">
    <property type="taxonomic scope" value="Eukaryota"/>
</dbReference>
<dbReference type="EMBL" id="DS480385">
    <property type="protein sequence ID" value="EDO18746.1"/>
    <property type="molecule type" value="Genomic_DNA"/>
</dbReference>
<reference evidence="4 5" key="1">
    <citation type="journal article" date="2007" name="Proc. Natl. Acad. Sci. U.S.A.">
        <title>Independent sorting-out of thousands of duplicated gene pairs in two yeast species descended from a whole-genome duplication.</title>
        <authorList>
            <person name="Scannell D.R."/>
            <person name="Frank A.C."/>
            <person name="Conant G.C."/>
            <person name="Byrne K.P."/>
            <person name="Woolfit M."/>
            <person name="Wolfe K.H."/>
        </authorList>
    </citation>
    <scope>NUCLEOTIDE SEQUENCE [LARGE SCALE GENOMIC DNA]</scope>
    <source>
        <strain evidence="5">ATCC 22028 / DSM 70294 / BCRC 21397 / CBS 2163 / NBRC 10782 / NRRL Y-8283 / UCD 57-17</strain>
    </source>
</reference>
<dbReference type="OrthoDB" id="10248838at2759"/>
<evidence type="ECO:0000256" key="1">
    <source>
        <dbReference type="ARBA" id="ARBA00007818"/>
    </source>
</evidence>
<dbReference type="PANTHER" id="PTHR12857:SF0">
    <property type="entry name" value="CXXC MOTIF CONTAINING ZINC BINDING PROTEIN"/>
    <property type="match status" value="1"/>
</dbReference>
<dbReference type="SUPFAM" id="SSF141678">
    <property type="entry name" value="MAL13P1.257-like"/>
    <property type="match status" value="1"/>
</dbReference>
<dbReference type="KEGG" id="vpo:Kpol_1028p19"/>
<keyword evidence="5" id="KW-1185">Reference proteome</keyword>
<gene>
    <name evidence="4" type="ORF">Kpol_1028p19</name>
</gene>
<protein>
    <submittedName>
        <fullName evidence="4">Uncharacterized protein</fullName>
    </submittedName>
</protein>
<keyword evidence="3" id="KW-0862">Zinc</keyword>
<dbReference type="FunCoup" id="A7TFY9">
    <property type="interactions" value="590"/>
</dbReference>
<dbReference type="AlphaFoldDB" id="A7TFY9"/>
<dbReference type="OMA" id="TAHFVWR"/>
<dbReference type="HOGENOM" id="CLU_114688_0_0_1"/>
<evidence type="ECO:0000313" key="4">
    <source>
        <dbReference type="EMBL" id="EDO18746.1"/>
    </source>
</evidence>
<dbReference type="Proteomes" id="UP000000267">
    <property type="component" value="Unassembled WGS sequence"/>
</dbReference>
<dbReference type="Pfam" id="PF05907">
    <property type="entry name" value="CXXC_Zn-b_euk"/>
    <property type="match status" value="1"/>
</dbReference>
<dbReference type="InParanoid" id="A7TFY9"/>
<organism evidence="5">
    <name type="scientific">Vanderwaltozyma polyspora (strain ATCC 22028 / DSM 70294 / BCRC 21397 / CBS 2163 / NBRC 10782 / NRRL Y-8283 / UCD 57-17)</name>
    <name type="common">Kluyveromyces polysporus</name>
    <dbReference type="NCBI Taxonomy" id="436907"/>
    <lineage>
        <taxon>Eukaryota</taxon>
        <taxon>Fungi</taxon>
        <taxon>Dikarya</taxon>
        <taxon>Ascomycota</taxon>
        <taxon>Saccharomycotina</taxon>
        <taxon>Saccharomycetes</taxon>
        <taxon>Saccharomycetales</taxon>
        <taxon>Saccharomycetaceae</taxon>
        <taxon>Vanderwaltozyma</taxon>
    </lineage>
</organism>
<evidence type="ECO:0000256" key="2">
    <source>
        <dbReference type="ARBA" id="ARBA00022723"/>
    </source>
</evidence>
<name>A7TFY9_VANPO</name>
<evidence type="ECO:0000313" key="5">
    <source>
        <dbReference type="Proteomes" id="UP000000267"/>
    </source>
</evidence>
<dbReference type="InterPro" id="IPR008584">
    <property type="entry name" value="CXXC_Zn-binding_euk"/>
</dbReference>
<evidence type="ECO:0000256" key="3">
    <source>
        <dbReference type="ARBA" id="ARBA00022833"/>
    </source>
</evidence>
<dbReference type="GeneID" id="5547059"/>
<dbReference type="PANTHER" id="PTHR12857">
    <property type="entry name" value="CXXC MOTIF CONTAINING ZINC BINDING PROTEIN"/>
    <property type="match status" value="1"/>
</dbReference>
<comment type="similarity">
    <text evidence="1">Belongs to the UPF0587 family.</text>
</comment>
<accession>A7TFY9</accession>
<keyword evidence="2" id="KW-0479">Metal-binding</keyword>
<sequence length="186" mass="21380">MLYLTAEGQLSENIKSISVKDSEEAPAEYAFKIVCTDCREEHDSNVLINRFEKHEMPGSRGEASFLLKCKFCSKDCSVNMSQFERDWYNNEVESNEENLTKVSTHRKKNGLKNISKEIYIPLEFDCRNCEIIGFEPSSVVFEVELVSGSKLECQFDQGENEWYDYDDDAGEEVSITDMKFDVSKGK</sequence>